<evidence type="ECO:0000313" key="1">
    <source>
        <dbReference type="EMBL" id="KYF53776.1"/>
    </source>
</evidence>
<proteinExistence type="predicted"/>
<dbReference type="AlphaFoldDB" id="A0A150PDQ4"/>
<name>A0A150PDQ4_SORCE</name>
<accession>A0A150PDQ4</accession>
<dbReference type="EMBL" id="JELX01002939">
    <property type="protein sequence ID" value="KYF53776.1"/>
    <property type="molecule type" value="Genomic_DNA"/>
</dbReference>
<sequence>MSSNDPIGNLYKLCNVLAGKTRESDEARAHCEEPHTRIALCKSYKVPCEEGDLAYKMARYAAGNNADEFIRGIVSSAAQTMGKPPYSGAIVRQQQNWKGTDLFQFLYDLTQDAELNAEFRRVFAQGTPEEQDDFLKQRFKKNSYDEREAIKALLNEGKAELLAKSMTKIIISFEGKYQFLC</sequence>
<evidence type="ECO:0000313" key="2">
    <source>
        <dbReference type="Proteomes" id="UP000075604"/>
    </source>
</evidence>
<organism evidence="1 2">
    <name type="scientific">Sorangium cellulosum</name>
    <name type="common">Polyangium cellulosum</name>
    <dbReference type="NCBI Taxonomy" id="56"/>
    <lineage>
        <taxon>Bacteria</taxon>
        <taxon>Pseudomonadati</taxon>
        <taxon>Myxococcota</taxon>
        <taxon>Polyangia</taxon>
        <taxon>Polyangiales</taxon>
        <taxon>Polyangiaceae</taxon>
        <taxon>Sorangium</taxon>
    </lineage>
</organism>
<comment type="caution">
    <text evidence="1">The sequence shown here is derived from an EMBL/GenBank/DDBJ whole genome shotgun (WGS) entry which is preliminary data.</text>
</comment>
<protein>
    <submittedName>
        <fullName evidence="1">Uncharacterized protein</fullName>
    </submittedName>
</protein>
<gene>
    <name evidence="1" type="ORF">BE04_48320</name>
</gene>
<reference evidence="1 2" key="1">
    <citation type="submission" date="2014-02" db="EMBL/GenBank/DDBJ databases">
        <title>The small core and large imbalanced accessory genome model reveals a collaborative survival strategy of Sorangium cellulosum strains in nature.</title>
        <authorList>
            <person name="Han K."/>
            <person name="Peng R."/>
            <person name="Blom J."/>
            <person name="Li Y.-Z."/>
        </authorList>
    </citation>
    <scope>NUCLEOTIDE SEQUENCE [LARGE SCALE GENOMIC DNA]</scope>
    <source>
        <strain evidence="1 2">So0157-18</strain>
    </source>
</reference>
<dbReference type="Proteomes" id="UP000075604">
    <property type="component" value="Unassembled WGS sequence"/>
</dbReference>